<dbReference type="GO" id="GO:0017111">
    <property type="term" value="F:ribonucleoside triphosphate phosphatase activity"/>
    <property type="evidence" value="ECO:0007669"/>
    <property type="project" value="InterPro"/>
</dbReference>
<organism evidence="2 3">
    <name type="scientific">Triparma strigata</name>
    <dbReference type="NCBI Taxonomy" id="1606541"/>
    <lineage>
        <taxon>Eukaryota</taxon>
        <taxon>Sar</taxon>
        <taxon>Stramenopiles</taxon>
        <taxon>Ochrophyta</taxon>
        <taxon>Bolidophyceae</taxon>
        <taxon>Parmales</taxon>
        <taxon>Triparmaceae</taxon>
        <taxon>Triparma</taxon>
    </lineage>
</organism>
<name>A0A9W7BNQ8_9STRA</name>
<proteinExistence type="predicted"/>
<dbReference type="OrthoDB" id="446244at2759"/>
<dbReference type="EMBL" id="BRXY01000426">
    <property type="protein sequence ID" value="GMH94004.1"/>
    <property type="molecule type" value="Genomic_DNA"/>
</dbReference>
<dbReference type="SMART" id="SM00382">
    <property type="entry name" value="AAA"/>
    <property type="match status" value="1"/>
</dbReference>
<dbReference type="PANTHER" id="PTHR43146">
    <property type="entry name" value="CANCER-RELATED NUCLEOSIDE-TRIPHOSPHATASE"/>
    <property type="match status" value="1"/>
</dbReference>
<dbReference type="Proteomes" id="UP001165085">
    <property type="component" value="Unassembled WGS sequence"/>
</dbReference>
<gene>
    <name evidence="2" type="ORF">TrST_g4044</name>
</gene>
<evidence type="ECO:0000313" key="2">
    <source>
        <dbReference type="EMBL" id="GMH94004.1"/>
    </source>
</evidence>
<reference evidence="3" key="1">
    <citation type="journal article" date="2023" name="Commun. Biol.">
        <title>Genome analysis of Parmales, the sister group of diatoms, reveals the evolutionary specialization of diatoms from phago-mixotrophs to photoautotrophs.</title>
        <authorList>
            <person name="Ban H."/>
            <person name="Sato S."/>
            <person name="Yoshikawa S."/>
            <person name="Yamada K."/>
            <person name="Nakamura Y."/>
            <person name="Ichinomiya M."/>
            <person name="Sato N."/>
            <person name="Blanc-Mathieu R."/>
            <person name="Endo H."/>
            <person name="Kuwata A."/>
            <person name="Ogata H."/>
        </authorList>
    </citation>
    <scope>NUCLEOTIDE SEQUENCE [LARGE SCALE GENOMIC DNA]</scope>
    <source>
        <strain evidence="3">NIES 3701</strain>
    </source>
</reference>
<accession>A0A9W7BNQ8</accession>
<dbReference type="AlphaFoldDB" id="A0A9W7BNQ8"/>
<evidence type="ECO:0000259" key="1">
    <source>
        <dbReference type="SMART" id="SM00382"/>
    </source>
</evidence>
<feature type="domain" description="AAA+ ATPase" evidence="1">
    <location>
        <begin position="22"/>
        <end position="192"/>
    </location>
</feature>
<sequence>MSKRKRRQHDDPEIETATSKLSPNWLLVTGQPGSGKTTLVLRVLENLQNNPPPNLHIQGFYTEEVLAGKTRIGFDVRTIPSSSRSVLSRKSGLPKNSPKTGSYSVAVDKFEALALPTLIPRTEDGKKCLIIIDEIGRMELHSNAFKSSIESLLKNHTEVIVFGAVTAPIYGHRVPFCDMVTEDDRVVVRRIKKNTRDEVREDMEARLRELLK</sequence>
<dbReference type="InterPro" id="IPR003593">
    <property type="entry name" value="AAA+_ATPase"/>
</dbReference>
<keyword evidence="3" id="KW-1185">Reference proteome</keyword>
<dbReference type="InterPro" id="IPR027417">
    <property type="entry name" value="P-loop_NTPase"/>
</dbReference>
<protein>
    <recommendedName>
        <fullName evidence="1">AAA+ ATPase domain-containing protein</fullName>
    </recommendedName>
</protein>
<dbReference type="Gene3D" id="3.40.50.300">
    <property type="entry name" value="P-loop containing nucleotide triphosphate hydrolases"/>
    <property type="match status" value="1"/>
</dbReference>
<comment type="caution">
    <text evidence="2">The sequence shown here is derived from an EMBL/GenBank/DDBJ whole genome shotgun (WGS) entry which is preliminary data.</text>
</comment>
<evidence type="ECO:0000313" key="3">
    <source>
        <dbReference type="Proteomes" id="UP001165085"/>
    </source>
</evidence>
<dbReference type="InterPro" id="IPR004948">
    <property type="entry name" value="Nuc-triphosphatase_THEP1"/>
</dbReference>
<dbReference type="Pfam" id="PF03266">
    <property type="entry name" value="NTPase_1"/>
    <property type="match status" value="1"/>
</dbReference>
<dbReference type="PANTHER" id="PTHR43146:SF2">
    <property type="entry name" value="NUCLEOSIDE-TRIPHOSPHATASE THEP1"/>
    <property type="match status" value="1"/>
</dbReference>
<dbReference type="SUPFAM" id="SSF52540">
    <property type="entry name" value="P-loop containing nucleoside triphosphate hydrolases"/>
    <property type="match status" value="1"/>
</dbReference>